<feature type="binding site" evidence="9">
    <location>
        <position position="225"/>
    </location>
    <ligand>
        <name>ATP</name>
        <dbReference type="ChEBI" id="CHEBI:30616"/>
    </ligand>
</feature>
<dbReference type="GO" id="GO:0005524">
    <property type="term" value="F:ATP binding"/>
    <property type="evidence" value="ECO:0007669"/>
    <property type="project" value="UniProtKB-UniRule"/>
</dbReference>
<name>A0A9D3SZM2_MEGAT</name>
<comment type="catalytic activity">
    <reaction evidence="7">
        <text>L-threonyl-[protein] + ATP = O-phospho-L-threonyl-[protein] + ADP + H(+)</text>
        <dbReference type="Rhea" id="RHEA:46608"/>
        <dbReference type="Rhea" id="RHEA-COMP:11060"/>
        <dbReference type="Rhea" id="RHEA-COMP:11605"/>
        <dbReference type="ChEBI" id="CHEBI:15378"/>
        <dbReference type="ChEBI" id="CHEBI:30013"/>
        <dbReference type="ChEBI" id="CHEBI:30616"/>
        <dbReference type="ChEBI" id="CHEBI:61977"/>
        <dbReference type="ChEBI" id="CHEBI:456216"/>
        <dbReference type="EC" id="2.7.11.1"/>
    </reaction>
</comment>
<dbReference type="Pfam" id="PF00531">
    <property type="entry name" value="Death"/>
    <property type="match status" value="1"/>
</dbReference>
<keyword evidence="2" id="KW-0723">Serine/threonine-protein kinase</keyword>
<dbReference type="GO" id="GO:0007165">
    <property type="term" value="P:signal transduction"/>
    <property type="evidence" value="ECO:0007669"/>
    <property type="project" value="InterPro"/>
</dbReference>
<dbReference type="CDD" id="cd08796">
    <property type="entry name" value="Death_IRAK-M"/>
    <property type="match status" value="1"/>
</dbReference>
<evidence type="ECO:0000259" key="11">
    <source>
        <dbReference type="PROSITE" id="PS50011"/>
    </source>
</evidence>
<keyword evidence="3" id="KW-0808">Transferase</keyword>
<dbReference type="SUPFAM" id="SSF47986">
    <property type="entry name" value="DEATH domain"/>
    <property type="match status" value="1"/>
</dbReference>
<dbReference type="Gene3D" id="1.10.510.10">
    <property type="entry name" value="Transferase(Phosphotransferase) domain 1"/>
    <property type="match status" value="1"/>
</dbReference>
<organism evidence="12 13">
    <name type="scientific">Megalops atlanticus</name>
    <name type="common">Tarpon</name>
    <name type="synonym">Clupea gigantea</name>
    <dbReference type="NCBI Taxonomy" id="7932"/>
    <lineage>
        <taxon>Eukaryota</taxon>
        <taxon>Metazoa</taxon>
        <taxon>Chordata</taxon>
        <taxon>Craniata</taxon>
        <taxon>Vertebrata</taxon>
        <taxon>Euteleostomi</taxon>
        <taxon>Actinopterygii</taxon>
        <taxon>Neopterygii</taxon>
        <taxon>Teleostei</taxon>
        <taxon>Elopiformes</taxon>
        <taxon>Megalopidae</taxon>
        <taxon>Megalops</taxon>
    </lineage>
</organism>
<evidence type="ECO:0000256" key="5">
    <source>
        <dbReference type="ARBA" id="ARBA00022777"/>
    </source>
</evidence>
<keyword evidence="10" id="KW-0732">Signal</keyword>
<keyword evidence="13" id="KW-1185">Reference proteome</keyword>
<evidence type="ECO:0000256" key="8">
    <source>
        <dbReference type="ARBA" id="ARBA00048679"/>
    </source>
</evidence>
<dbReference type="InterPro" id="IPR051824">
    <property type="entry name" value="LRR_Rcpt-Like_S/T_Kinase"/>
</dbReference>
<evidence type="ECO:0000256" key="7">
    <source>
        <dbReference type="ARBA" id="ARBA00047899"/>
    </source>
</evidence>
<dbReference type="GO" id="GO:0004674">
    <property type="term" value="F:protein serine/threonine kinase activity"/>
    <property type="evidence" value="ECO:0007669"/>
    <property type="project" value="UniProtKB-KW"/>
</dbReference>
<evidence type="ECO:0000256" key="6">
    <source>
        <dbReference type="ARBA" id="ARBA00022840"/>
    </source>
</evidence>
<evidence type="ECO:0000313" key="13">
    <source>
        <dbReference type="Proteomes" id="UP001046870"/>
    </source>
</evidence>
<evidence type="ECO:0000256" key="4">
    <source>
        <dbReference type="ARBA" id="ARBA00022741"/>
    </source>
</evidence>
<sequence>MTGSTTKGWIPLYTLTLESLLVTVPMAAQIHSSMFLFDVPPSVMETFCKVIDSGDGSMGWRALASRILPNWLEMRYTERLEAAGKSPTRELLWSWAQKNKTVGDLLAVLDDMGHERAVHLLSTGGMKSMSSTGNGCIINPKENTVQPQYSLQAERDADSSETTHDSDLLCYLNSSANGGKAQRYRISYSDVIMGTQNFHQSLKIGEGAFSEVYKGVKGNQTFAVKLFKQEKKDAWKKLWNAFRTEIEVLHLYQHPNILELWGCFSEGDRYCVVTPYLPNGSLSHRLHDQAAGVPMSWQERLSIIKGTARAVTHLHTTQPCSVICGNITSANILLDDQLQPKLSDFGMACLRPHSVNQTCTISMDAGSLGTLGYLPEEYIRDGKLSVKQDVYSFGVVVMETLTGLRPVLETPKHILLRDMLCREVEESGGMDACLCHLDGSAGRWPHAMALCLFRLAVECTSGRPRSRPHMSAVLQVLSQLLPLPCLPEDQPRTLDSAAILMGHQCTGASLPVEDDETSPPLLAAQDPGPCECSQSEVTYLSERYGEGEREASAAQQDAGVRAPARSWQSWPSDLYGSWPVQCSCAAEEDGRECEDCRANGFTPSQEDATAGGDACCSQKVVENVAKERFRDKIQMYNRGLIDTEELFSMKLVSPRPSPGNSGTWQSS</sequence>
<dbReference type="PROSITE" id="PS00107">
    <property type="entry name" value="PROTEIN_KINASE_ATP"/>
    <property type="match status" value="1"/>
</dbReference>
<dbReference type="PANTHER" id="PTHR48006:SF102">
    <property type="entry name" value="LEUCINE-RICH REPEAT-CONTAINING PROTEIN DDB_G0281931-RELATED"/>
    <property type="match status" value="1"/>
</dbReference>
<dbReference type="InterPro" id="IPR000488">
    <property type="entry name" value="Death_dom"/>
</dbReference>
<feature type="chain" id="PRO_5038410842" description="non-specific serine/threonine protein kinase" evidence="10">
    <location>
        <begin position="28"/>
        <end position="667"/>
    </location>
</feature>
<comment type="catalytic activity">
    <reaction evidence="8">
        <text>L-seryl-[protein] + ATP = O-phospho-L-seryl-[protein] + ADP + H(+)</text>
        <dbReference type="Rhea" id="RHEA:17989"/>
        <dbReference type="Rhea" id="RHEA-COMP:9863"/>
        <dbReference type="Rhea" id="RHEA-COMP:11604"/>
        <dbReference type="ChEBI" id="CHEBI:15378"/>
        <dbReference type="ChEBI" id="CHEBI:29999"/>
        <dbReference type="ChEBI" id="CHEBI:30616"/>
        <dbReference type="ChEBI" id="CHEBI:83421"/>
        <dbReference type="ChEBI" id="CHEBI:456216"/>
        <dbReference type="EC" id="2.7.11.1"/>
    </reaction>
</comment>
<reference evidence="12" key="1">
    <citation type="submission" date="2021-01" db="EMBL/GenBank/DDBJ databases">
        <authorList>
            <person name="Zahm M."/>
            <person name="Roques C."/>
            <person name="Cabau C."/>
            <person name="Klopp C."/>
            <person name="Donnadieu C."/>
            <person name="Jouanno E."/>
            <person name="Lampietro C."/>
            <person name="Louis A."/>
            <person name="Herpin A."/>
            <person name="Echchiki A."/>
            <person name="Berthelot C."/>
            <person name="Parey E."/>
            <person name="Roest-Crollius H."/>
            <person name="Braasch I."/>
            <person name="Postlethwait J."/>
            <person name="Bobe J."/>
            <person name="Montfort J."/>
            <person name="Bouchez O."/>
            <person name="Begum T."/>
            <person name="Mejri S."/>
            <person name="Adams A."/>
            <person name="Chen W.-J."/>
            <person name="Guiguen Y."/>
        </authorList>
    </citation>
    <scope>NUCLEOTIDE SEQUENCE</scope>
    <source>
        <strain evidence="12">YG-15Mar2019-1</strain>
        <tissue evidence="12">Brain</tissue>
    </source>
</reference>
<evidence type="ECO:0000313" key="12">
    <source>
        <dbReference type="EMBL" id="KAG7454467.1"/>
    </source>
</evidence>
<dbReference type="EMBL" id="JAFDVH010000025">
    <property type="protein sequence ID" value="KAG7454467.1"/>
    <property type="molecule type" value="Genomic_DNA"/>
</dbReference>
<protein>
    <recommendedName>
        <fullName evidence="1">non-specific serine/threonine protein kinase</fullName>
        <ecNumber evidence="1">2.7.11.1</ecNumber>
    </recommendedName>
</protein>
<dbReference type="InterPro" id="IPR000719">
    <property type="entry name" value="Prot_kinase_dom"/>
</dbReference>
<feature type="signal peptide" evidence="10">
    <location>
        <begin position="1"/>
        <end position="27"/>
    </location>
</feature>
<dbReference type="PANTHER" id="PTHR48006">
    <property type="entry name" value="LEUCINE-RICH REPEAT-CONTAINING PROTEIN DDB_G0281931-RELATED"/>
    <property type="match status" value="1"/>
</dbReference>
<dbReference type="SUPFAM" id="SSF56112">
    <property type="entry name" value="Protein kinase-like (PK-like)"/>
    <property type="match status" value="1"/>
</dbReference>
<proteinExistence type="predicted"/>
<keyword evidence="5" id="KW-0418">Kinase</keyword>
<dbReference type="InterPro" id="IPR011029">
    <property type="entry name" value="DEATH-like_dom_sf"/>
</dbReference>
<dbReference type="Proteomes" id="UP001046870">
    <property type="component" value="Chromosome 25"/>
</dbReference>
<dbReference type="InterPro" id="IPR017441">
    <property type="entry name" value="Protein_kinase_ATP_BS"/>
</dbReference>
<dbReference type="GO" id="GO:0045087">
    <property type="term" value="P:innate immune response"/>
    <property type="evidence" value="ECO:0007669"/>
    <property type="project" value="UniProtKB-ARBA"/>
</dbReference>
<gene>
    <name evidence="12" type="ORF">MATL_G00260070</name>
</gene>
<evidence type="ECO:0000256" key="2">
    <source>
        <dbReference type="ARBA" id="ARBA00022527"/>
    </source>
</evidence>
<comment type="caution">
    <text evidence="12">The sequence shown here is derived from an EMBL/GenBank/DDBJ whole genome shotgun (WGS) entry which is preliminary data.</text>
</comment>
<evidence type="ECO:0000256" key="10">
    <source>
        <dbReference type="SAM" id="SignalP"/>
    </source>
</evidence>
<dbReference type="Pfam" id="PF00069">
    <property type="entry name" value="Pkinase"/>
    <property type="match status" value="1"/>
</dbReference>
<dbReference type="PROSITE" id="PS50011">
    <property type="entry name" value="PROTEIN_KINASE_DOM"/>
    <property type="match status" value="1"/>
</dbReference>
<keyword evidence="4 9" id="KW-0547">Nucleotide-binding</keyword>
<dbReference type="AlphaFoldDB" id="A0A9D3SZM2"/>
<keyword evidence="6 9" id="KW-0067">ATP-binding</keyword>
<dbReference type="Gene3D" id="3.30.200.20">
    <property type="entry name" value="Phosphorylase Kinase, domain 1"/>
    <property type="match status" value="1"/>
</dbReference>
<dbReference type="Gene3D" id="1.10.533.10">
    <property type="entry name" value="Death Domain, Fas"/>
    <property type="match status" value="1"/>
</dbReference>
<feature type="domain" description="Protein kinase" evidence="11">
    <location>
        <begin position="198"/>
        <end position="481"/>
    </location>
</feature>
<dbReference type="InterPro" id="IPR042747">
    <property type="entry name" value="IRAK3_death"/>
</dbReference>
<evidence type="ECO:0000256" key="3">
    <source>
        <dbReference type="ARBA" id="ARBA00022679"/>
    </source>
</evidence>
<dbReference type="OrthoDB" id="4062651at2759"/>
<accession>A0A9D3SZM2</accession>
<dbReference type="InterPro" id="IPR011009">
    <property type="entry name" value="Kinase-like_dom_sf"/>
</dbReference>
<evidence type="ECO:0000256" key="9">
    <source>
        <dbReference type="PROSITE-ProRule" id="PRU10141"/>
    </source>
</evidence>
<evidence type="ECO:0000256" key="1">
    <source>
        <dbReference type="ARBA" id="ARBA00012513"/>
    </source>
</evidence>
<dbReference type="EC" id="2.7.11.1" evidence="1"/>